<comment type="caution">
    <text evidence="4">The sequence shown here is derived from an EMBL/GenBank/DDBJ whole genome shotgun (WGS) entry which is preliminary data.</text>
</comment>
<evidence type="ECO:0000313" key="6">
    <source>
        <dbReference type="Proteomes" id="UP000469871"/>
    </source>
</evidence>
<dbReference type="InterPro" id="IPR011067">
    <property type="entry name" value="Plasmid_toxin/cell-grow_inhib"/>
</dbReference>
<evidence type="ECO:0000313" key="3">
    <source>
        <dbReference type="EMBL" id="KAB7572624.1"/>
    </source>
</evidence>
<dbReference type="PANTHER" id="PTHR33988:SF3">
    <property type="entry name" value="ENDORIBONUCLEASE TOXIN CHPB-RELATED"/>
    <property type="match status" value="1"/>
</dbReference>
<dbReference type="EMBL" id="LRHK01000009">
    <property type="protein sequence ID" value="KWX16087.1"/>
    <property type="molecule type" value="Genomic_DNA"/>
</dbReference>
<reference evidence="4 5" key="1">
    <citation type="submission" date="2016-01" db="EMBL/GenBank/DDBJ databases">
        <title>Molecular Mechanisms for transfer of large genomic segments between Enterococcus faecium strains.</title>
        <authorList>
            <person name="Garcia-Solache M.A."/>
            <person name="Lebreton F."/>
            <person name="Mclaughlin R.E."/>
            <person name="Whiteaker J.D."/>
            <person name="Gilmore M.S."/>
            <person name="Rice L.B."/>
        </authorList>
    </citation>
    <scope>NUCLEOTIDE SEQUENCE [LARGE SCALE GENOMIC DNA]</scope>
    <source>
        <strain evidence="4 5">D344RRF x C68</strain>
    </source>
</reference>
<dbReference type="GO" id="GO:0016075">
    <property type="term" value="P:rRNA catabolic process"/>
    <property type="evidence" value="ECO:0007669"/>
    <property type="project" value="TreeGrafter"/>
</dbReference>
<organism evidence="4 5">
    <name type="scientific">Enterococcus faecium</name>
    <name type="common">Streptococcus faecium</name>
    <dbReference type="NCBI Taxonomy" id="1352"/>
    <lineage>
        <taxon>Bacteria</taxon>
        <taxon>Bacillati</taxon>
        <taxon>Bacillota</taxon>
        <taxon>Bacilli</taxon>
        <taxon>Lactobacillales</taxon>
        <taxon>Enterococcaceae</taxon>
        <taxon>Enterococcus</taxon>
    </lineage>
</organism>
<dbReference type="RefSeq" id="WP_002297498.1">
    <property type="nucleotide sequence ID" value="NZ_BTRP01000046.1"/>
</dbReference>
<dbReference type="GO" id="GO:0003677">
    <property type="term" value="F:DNA binding"/>
    <property type="evidence" value="ECO:0007669"/>
    <property type="project" value="InterPro"/>
</dbReference>
<comment type="similarity">
    <text evidence="1">Belongs to the PemK/MazF family.</text>
</comment>
<dbReference type="PANTHER" id="PTHR33988">
    <property type="entry name" value="ENDORIBONUCLEASE MAZF-RELATED"/>
    <property type="match status" value="1"/>
</dbReference>
<dbReference type="Pfam" id="PF02452">
    <property type="entry name" value="PemK_toxin"/>
    <property type="match status" value="1"/>
</dbReference>
<evidence type="ECO:0000313" key="5">
    <source>
        <dbReference type="Proteomes" id="UP000070452"/>
    </source>
</evidence>
<name>A0A132P192_ENTFC</name>
<proteinExistence type="inferred from homology"/>
<evidence type="ECO:0000256" key="2">
    <source>
        <dbReference type="ARBA" id="ARBA00022649"/>
    </source>
</evidence>
<keyword evidence="2" id="KW-1277">Toxin-antitoxin system</keyword>
<dbReference type="Proteomes" id="UP000070452">
    <property type="component" value="Unassembled WGS sequence"/>
</dbReference>
<dbReference type="Proteomes" id="UP000469871">
    <property type="component" value="Unassembled WGS sequence"/>
</dbReference>
<protein>
    <submittedName>
        <fullName evidence="3">Type II toxin-antitoxin system PemK/MazF family toxin</fullName>
    </submittedName>
</protein>
<dbReference type="InterPro" id="IPR003477">
    <property type="entry name" value="PemK-like"/>
</dbReference>
<dbReference type="AlphaFoldDB" id="A0A132P192"/>
<gene>
    <name evidence="4" type="ORF">AWT83_16780</name>
    <name evidence="3" type="ORF">GBM73_14620</name>
</gene>
<reference evidence="3 6" key="2">
    <citation type="submission" date="2019-10" db="EMBL/GenBank/DDBJ databases">
        <title>Evolutionary dynamics of vancomycin-resistant Enterococcus faecium during gastrointestinal tract colonization and bloodstream infection in immunocompromised pediatric patients.</title>
        <authorList>
            <person name="Chilambi G.S."/>
            <person name="Nordstrom H.R."/>
            <person name="Evans D.R."/>
            <person name="Ferrolino J."/>
            <person name="Hayden R.T."/>
            <person name="Maron G.M."/>
            <person name="Vo A.N."/>
            <person name="Gilmore M.S."/>
            <person name="Wolf J."/>
            <person name="Rosch J.W."/>
            <person name="Van Tyne D."/>
        </authorList>
    </citation>
    <scope>NUCLEOTIDE SEQUENCE [LARGE SCALE GENOMIC DNA]</scope>
    <source>
        <strain evidence="3 6">VRECG27</strain>
    </source>
</reference>
<accession>A0A132P192</accession>
<evidence type="ECO:0000313" key="4">
    <source>
        <dbReference type="EMBL" id="KWX16087.1"/>
    </source>
</evidence>
<evidence type="ECO:0000256" key="1">
    <source>
        <dbReference type="ARBA" id="ARBA00007521"/>
    </source>
</evidence>
<dbReference type="EMBL" id="WEFP01000003">
    <property type="protein sequence ID" value="KAB7572624.1"/>
    <property type="molecule type" value="Genomic_DNA"/>
</dbReference>
<dbReference type="Gene3D" id="2.30.30.110">
    <property type="match status" value="1"/>
</dbReference>
<dbReference type="GO" id="GO:0006402">
    <property type="term" value="P:mRNA catabolic process"/>
    <property type="evidence" value="ECO:0007669"/>
    <property type="project" value="TreeGrafter"/>
</dbReference>
<sequence length="111" mass="12861">MKKNYHDLSQGDLVYIDLNPTKGHEQRGKRPCIILSKPNKYLNYMIGVAPITTKAKPFPVHVDLNGTQKIKGQILLEHHRMIDIESRGFQFVEAVPKEILEECIEKIKLFY</sequence>
<dbReference type="GO" id="GO:0004521">
    <property type="term" value="F:RNA endonuclease activity"/>
    <property type="evidence" value="ECO:0007669"/>
    <property type="project" value="TreeGrafter"/>
</dbReference>
<dbReference type="SUPFAM" id="SSF50118">
    <property type="entry name" value="Cell growth inhibitor/plasmid maintenance toxic component"/>
    <property type="match status" value="1"/>
</dbReference>